<evidence type="ECO:0000313" key="2">
    <source>
        <dbReference type="Proteomes" id="UP000199312"/>
    </source>
</evidence>
<organism evidence="1 2">
    <name type="scientific">Lutibacter maritimus</name>
    <dbReference type="NCBI Taxonomy" id="593133"/>
    <lineage>
        <taxon>Bacteria</taxon>
        <taxon>Pseudomonadati</taxon>
        <taxon>Bacteroidota</taxon>
        <taxon>Flavobacteriia</taxon>
        <taxon>Flavobacteriales</taxon>
        <taxon>Flavobacteriaceae</taxon>
        <taxon>Lutibacter</taxon>
    </lineage>
</organism>
<dbReference type="STRING" id="593133.SAMN04488006_1268"/>
<dbReference type="CDD" id="cd16377">
    <property type="entry name" value="23S_rRNA_IVP_like"/>
    <property type="match status" value="1"/>
</dbReference>
<evidence type="ECO:0000313" key="1">
    <source>
        <dbReference type="EMBL" id="SFS42444.1"/>
    </source>
</evidence>
<sequence length="121" mass="13947">MKYEFSFEKLEVWKCSVDLSKTIYQLTISFPENEKYGLVSQLRRASVSIASNLAEGTSRQTNKDKAHFTTMAFSSLMEVLNQLIISKELNFISEENYDKVRVEIGKISRMLNALRKAQINN</sequence>
<keyword evidence="2" id="KW-1185">Reference proteome</keyword>
<dbReference type="EMBL" id="FOZP01000002">
    <property type="protein sequence ID" value="SFS42444.1"/>
    <property type="molecule type" value="Genomic_DNA"/>
</dbReference>
<proteinExistence type="predicted"/>
<dbReference type="AlphaFoldDB" id="A0A1I6PQH9"/>
<gene>
    <name evidence="1" type="ORF">SAMN04488006_1268</name>
</gene>
<dbReference type="OrthoDB" id="9811959at2"/>
<accession>A0A1I6PQH9</accession>
<dbReference type="Proteomes" id="UP000199312">
    <property type="component" value="Unassembled WGS sequence"/>
</dbReference>
<dbReference type="Gene3D" id="1.20.1440.60">
    <property type="entry name" value="23S rRNA-intervening sequence"/>
    <property type="match status" value="1"/>
</dbReference>
<dbReference type="PANTHER" id="PTHR38471">
    <property type="entry name" value="FOUR HELIX BUNDLE PROTEIN"/>
    <property type="match status" value="1"/>
</dbReference>
<name>A0A1I6PQH9_9FLAO</name>
<dbReference type="Pfam" id="PF05635">
    <property type="entry name" value="23S_rRNA_IVP"/>
    <property type="match status" value="1"/>
</dbReference>
<protein>
    <submittedName>
        <fullName evidence="1">Four helix bundle protein</fullName>
    </submittedName>
</protein>
<reference evidence="2" key="1">
    <citation type="submission" date="2016-10" db="EMBL/GenBank/DDBJ databases">
        <authorList>
            <person name="Varghese N."/>
            <person name="Submissions S."/>
        </authorList>
    </citation>
    <scope>NUCLEOTIDE SEQUENCE [LARGE SCALE GENOMIC DNA]</scope>
    <source>
        <strain evidence="2">DSM 24450</strain>
    </source>
</reference>
<dbReference type="InterPro" id="IPR012657">
    <property type="entry name" value="23S_rRNA-intervening_sequence"/>
</dbReference>
<dbReference type="PANTHER" id="PTHR38471:SF2">
    <property type="entry name" value="FOUR HELIX BUNDLE PROTEIN"/>
    <property type="match status" value="1"/>
</dbReference>
<dbReference type="NCBIfam" id="TIGR02436">
    <property type="entry name" value="four helix bundle protein"/>
    <property type="match status" value="1"/>
</dbReference>
<dbReference type="SUPFAM" id="SSF158446">
    <property type="entry name" value="IVS-encoded protein-like"/>
    <property type="match status" value="1"/>
</dbReference>
<dbReference type="RefSeq" id="WP_090223840.1">
    <property type="nucleotide sequence ID" value="NZ_FOZP01000002.1"/>
</dbReference>
<dbReference type="InterPro" id="IPR036583">
    <property type="entry name" value="23S_rRNA_IVS_sf"/>
</dbReference>